<organism evidence="1 2">
    <name type="scientific">Streptomyces physcomitrii</name>
    <dbReference type="NCBI Taxonomy" id="2724184"/>
    <lineage>
        <taxon>Bacteria</taxon>
        <taxon>Bacillati</taxon>
        <taxon>Actinomycetota</taxon>
        <taxon>Actinomycetes</taxon>
        <taxon>Kitasatosporales</taxon>
        <taxon>Streptomycetaceae</taxon>
        <taxon>Streptomyces</taxon>
    </lineage>
</organism>
<dbReference type="EMBL" id="JAAWWP010000018">
    <property type="protein sequence ID" value="NKI44342.1"/>
    <property type="molecule type" value="Genomic_DNA"/>
</dbReference>
<evidence type="ECO:0000313" key="1">
    <source>
        <dbReference type="EMBL" id="NKI44342.1"/>
    </source>
</evidence>
<dbReference type="Proteomes" id="UP000772196">
    <property type="component" value="Unassembled WGS sequence"/>
</dbReference>
<proteinExistence type="predicted"/>
<protein>
    <submittedName>
        <fullName evidence="1">Uncharacterized protein</fullName>
    </submittedName>
</protein>
<name>A0ABX1H7M5_9ACTN</name>
<keyword evidence="2" id="KW-1185">Reference proteome</keyword>
<reference evidence="1 2" key="1">
    <citation type="submission" date="2020-04" db="EMBL/GenBank/DDBJ databases">
        <title>Phylogenetic Diversity and Antibacterial Activity against Ralstonia solanacearum of Endophytic Actinomycete Isolated from Moss.</title>
        <authorList>
            <person name="Zhuang X."/>
        </authorList>
    </citation>
    <scope>NUCLEOTIDE SEQUENCE [LARGE SCALE GENOMIC DNA]</scope>
    <source>
        <strain evidence="1 2">LD120</strain>
    </source>
</reference>
<comment type="caution">
    <text evidence="1">The sequence shown here is derived from an EMBL/GenBank/DDBJ whole genome shotgun (WGS) entry which is preliminary data.</text>
</comment>
<dbReference type="RefSeq" id="WP_168542502.1">
    <property type="nucleotide sequence ID" value="NZ_JAAWWP010000018.1"/>
</dbReference>
<sequence length="184" mass="20245">MSAQPPPDTAPPEDYRLLVPRDWFRVDLTQEGWRPQLKKFVDQQAARKKLSTQSRQGLWTSLRNTAESSVAHGSLEFFLKADAGLYSTTPATLLISLLPMPGDLYVSARDWAPELAKKRTGTVTVEGLTAGETIRIATASTLDYYVEMPGRVGYLVLAFSVPLSGVESPMGELCEAIASSLRWV</sequence>
<evidence type="ECO:0000313" key="2">
    <source>
        <dbReference type="Proteomes" id="UP000772196"/>
    </source>
</evidence>
<gene>
    <name evidence="1" type="ORF">HFV08_24470</name>
</gene>
<accession>A0ABX1H7M5</accession>